<dbReference type="AlphaFoldDB" id="A0A0B2S6U5"/>
<accession>A0A0B2S6U5</accession>
<dbReference type="Proteomes" id="UP000053555">
    <property type="component" value="Unassembled WGS sequence"/>
</dbReference>
<protein>
    <submittedName>
        <fullName evidence="1">Uncharacterized protein</fullName>
    </submittedName>
</protein>
<dbReference type="EMBL" id="KN645674">
    <property type="protein sequence ID" value="KHN40940.1"/>
    <property type="molecule type" value="Genomic_DNA"/>
</dbReference>
<gene>
    <name evidence="1" type="ORF">glysoja_038508</name>
</gene>
<reference evidence="1" key="1">
    <citation type="submission" date="2014-07" db="EMBL/GenBank/DDBJ databases">
        <title>Identification of a novel salt tolerance gene in wild soybean by whole-genome sequencing.</title>
        <authorList>
            <person name="Lam H.-M."/>
            <person name="Qi X."/>
            <person name="Li M.-W."/>
            <person name="Liu X."/>
            <person name="Xie M."/>
            <person name="Ni M."/>
            <person name="Xu X."/>
        </authorList>
    </citation>
    <scope>NUCLEOTIDE SEQUENCE [LARGE SCALE GENOMIC DNA]</scope>
    <source>
        <tissue evidence="1">Root</tissue>
    </source>
</reference>
<evidence type="ECO:0000313" key="1">
    <source>
        <dbReference type="EMBL" id="KHN40940.1"/>
    </source>
</evidence>
<proteinExistence type="predicted"/>
<name>A0A0B2S6U5_GLYSO</name>
<organism evidence="1">
    <name type="scientific">Glycine soja</name>
    <name type="common">Wild soybean</name>
    <dbReference type="NCBI Taxonomy" id="3848"/>
    <lineage>
        <taxon>Eukaryota</taxon>
        <taxon>Viridiplantae</taxon>
        <taxon>Streptophyta</taxon>
        <taxon>Embryophyta</taxon>
        <taxon>Tracheophyta</taxon>
        <taxon>Spermatophyta</taxon>
        <taxon>Magnoliopsida</taxon>
        <taxon>eudicotyledons</taxon>
        <taxon>Gunneridae</taxon>
        <taxon>Pentapetalae</taxon>
        <taxon>rosids</taxon>
        <taxon>fabids</taxon>
        <taxon>Fabales</taxon>
        <taxon>Fabaceae</taxon>
        <taxon>Papilionoideae</taxon>
        <taxon>50 kb inversion clade</taxon>
        <taxon>NPAAA clade</taxon>
        <taxon>indigoferoid/millettioid clade</taxon>
        <taxon>Phaseoleae</taxon>
        <taxon>Glycine</taxon>
        <taxon>Glycine subgen. Soja</taxon>
    </lineage>
</organism>
<sequence>MQIEVKIKNNNDQILNDHHMCPNKNVLARSMSLKYVSISTQNVCSITQQRSTSNNCNTIHQNA</sequence>